<dbReference type="InterPro" id="IPR030974">
    <property type="entry name" value="Restrict_AAA"/>
</dbReference>
<evidence type="ECO:0000259" key="1">
    <source>
        <dbReference type="Pfam" id="PF13304"/>
    </source>
</evidence>
<organism evidence="2 3">
    <name type="scientific">Flavobacterium frigidarium</name>
    <dbReference type="NCBI Taxonomy" id="99286"/>
    <lineage>
        <taxon>Bacteria</taxon>
        <taxon>Pseudomonadati</taxon>
        <taxon>Bacteroidota</taxon>
        <taxon>Flavobacteriia</taxon>
        <taxon>Flavobacteriales</taxon>
        <taxon>Flavobacteriaceae</taxon>
        <taxon>Flavobacterium</taxon>
    </lineage>
</organism>
<dbReference type="Gene3D" id="3.40.50.300">
    <property type="entry name" value="P-loop containing nucleotide triphosphate hydrolases"/>
    <property type="match status" value="1"/>
</dbReference>
<protein>
    <submittedName>
        <fullName evidence="2">Restriction system-associated AAA family ATPase</fullName>
    </submittedName>
</protein>
<dbReference type="NCBIfam" id="TIGR04435">
    <property type="entry name" value="restrict_AAA_1"/>
    <property type="match status" value="1"/>
</dbReference>
<dbReference type="Pfam" id="PF13304">
    <property type="entry name" value="AAA_21"/>
    <property type="match status" value="1"/>
</dbReference>
<feature type="domain" description="ATPase AAA-type core" evidence="1">
    <location>
        <begin position="322"/>
        <end position="453"/>
    </location>
</feature>
<reference evidence="2 3" key="1">
    <citation type="submission" date="2023-05" db="EMBL/GenBank/DDBJ databases">
        <title>Adaptations of aquatic viruses from atmosphere-close ecosystems of the Central Arctic Ocean.</title>
        <authorList>
            <person name="Rahlff J."/>
            <person name="Holmfeldt K."/>
        </authorList>
    </citation>
    <scope>NUCLEOTIDE SEQUENCE [LARGE SCALE GENOMIC DNA]</scope>
    <source>
        <strain evidence="2 3">Arc14</strain>
    </source>
</reference>
<dbReference type="RefSeq" id="WP_371571054.1">
    <property type="nucleotide sequence ID" value="NZ_JASMRN010000010.1"/>
</dbReference>
<gene>
    <name evidence="2" type="ORF">QO192_12395</name>
</gene>
<dbReference type="PANTHER" id="PTHR32182:SF25">
    <property type="entry name" value="SLR1056 PROTEIN"/>
    <property type="match status" value="1"/>
</dbReference>
<dbReference type="InterPro" id="IPR027417">
    <property type="entry name" value="P-loop_NTPase"/>
</dbReference>
<dbReference type="EMBL" id="JASMRN010000010">
    <property type="protein sequence ID" value="MEZ7516078.1"/>
    <property type="molecule type" value="Genomic_DNA"/>
</dbReference>
<evidence type="ECO:0000313" key="2">
    <source>
        <dbReference type="EMBL" id="MEZ7516078.1"/>
    </source>
</evidence>
<evidence type="ECO:0000313" key="3">
    <source>
        <dbReference type="Proteomes" id="UP001568894"/>
    </source>
</evidence>
<dbReference type="InterPro" id="IPR003959">
    <property type="entry name" value="ATPase_AAA_core"/>
</dbReference>
<name>A0ABV4KHY7_9FLAO</name>
<comment type="caution">
    <text evidence="2">The sequence shown here is derived from an EMBL/GenBank/DDBJ whole genome shotgun (WGS) entry which is preliminary data.</text>
</comment>
<dbReference type="PANTHER" id="PTHR32182">
    <property type="entry name" value="DNA REPLICATION AND REPAIR PROTEIN RECF"/>
    <property type="match status" value="1"/>
</dbReference>
<dbReference type="SUPFAM" id="SSF52540">
    <property type="entry name" value="P-loop containing nucleoside triphosphate hydrolases"/>
    <property type="match status" value="1"/>
</dbReference>
<keyword evidence="3" id="KW-1185">Reference proteome</keyword>
<proteinExistence type="predicted"/>
<sequence>MKLVKLKINKKFRSLFNGFEINFREDKPNKNWEKFHPFCFAGLNGTGKSNVLEALANIFYHLECCTLNENYSEYLKNDFNSKESEVNVYELEYYIIPRDSNKNSFEDYSRIIIKKEDGKTPQICITSEANENLKFQDVANSIRSFLPELVIGYSSGENEILSLPFVKSRLLQFDEYLYHLKENASYLLETKPESSLTYMDYHSSQAILLSNFLLQKEDALTPIKEQLEIEKLHSFRLVINNHRLYNRDEYPGIDFLLPKVEDTIIKLRKCATVNHIENHISGEDKGSIKFEYLDFYFSQKTKDAFKQHFDNPLKLFRAFQVLSLLNLRILDKDLKKEIYSSDSLYAMYKIPAPKEVEHVFHFNLFKLKKENSKDKMLLKAFSDGEHQFLHTMGICLMLQNKSALFLLDEPETHFNPEWRSEFISVLKESLDKSNSNSLMRDILITSHSPFIISDCLPDKVIIFKKKENPTRPTFNTFGTSISIITSKIFKSNRTIGDFSNNQIREFETFFKELNYNDALSILNAKVGDSVEKLLFINEMKNKYNIK</sequence>
<dbReference type="Proteomes" id="UP001568894">
    <property type="component" value="Unassembled WGS sequence"/>
</dbReference>
<accession>A0ABV4KHY7</accession>